<organism evidence="2 3">
    <name type="scientific">Pseudomonas orientalis</name>
    <dbReference type="NCBI Taxonomy" id="76758"/>
    <lineage>
        <taxon>Bacteria</taxon>
        <taxon>Pseudomonadati</taxon>
        <taxon>Pseudomonadota</taxon>
        <taxon>Gammaproteobacteria</taxon>
        <taxon>Pseudomonadales</taxon>
        <taxon>Pseudomonadaceae</taxon>
        <taxon>Pseudomonas</taxon>
    </lineage>
</organism>
<name>A0A1H2HLH8_9PSED</name>
<sequence>MQQSRLIIAAALSLAGISSVFAASSVDLVVKGTITPSACTPTVSSNGLVDHGKLSIKDLTSITQLPDATLQFAVVCDAATLLAVKGTDNRSGTAWFNGYETTSLFGLGLSADNQKLGAYRLTMENTTVDGAAVSLIESVDGETWFPAADVWQPRWMRAVSGSQGADHLPVAIQNLATDVVISTFVRKPKMTIEEIPLDGSATLDIVYL</sequence>
<dbReference type="OrthoDB" id="6602106at2"/>
<feature type="chain" id="PRO_5032846304" description="Beta-fimbriae major subunit" evidence="1">
    <location>
        <begin position="23"/>
        <end position="208"/>
    </location>
</feature>
<protein>
    <recommendedName>
        <fullName evidence="4">Beta-fimbriae major subunit</fullName>
    </recommendedName>
</protein>
<dbReference type="EMBL" id="LT629782">
    <property type="protein sequence ID" value="SDU32652.1"/>
    <property type="molecule type" value="Genomic_DNA"/>
</dbReference>
<dbReference type="Pfam" id="PF06551">
    <property type="entry name" value="DUF1120"/>
    <property type="match status" value="1"/>
</dbReference>
<evidence type="ECO:0008006" key="4">
    <source>
        <dbReference type="Google" id="ProtNLM"/>
    </source>
</evidence>
<dbReference type="RefSeq" id="WP_057724679.1">
    <property type="nucleotide sequence ID" value="NZ_JYLM01000007.1"/>
</dbReference>
<evidence type="ECO:0000313" key="2">
    <source>
        <dbReference type="EMBL" id="SDU32652.1"/>
    </source>
</evidence>
<evidence type="ECO:0000256" key="1">
    <source>
        <dbReference type="SAM" id="SignalP"/>
    </source>
</evidence>
<dbReference type="Proteomes" id="UP000183653">
    <property type="component" value="Chromosome I"/>
</dbReference>
<reference evidence="2 3" key="1">
    <citation type="submission" date="2016-10" db="EMBL/GenBank/DDBJ databases">
        <authorList>
            <person name="Varghese N."/>
            <person name="Submissions S."/>
        </authorList>
    </citation>
    <scope>NUCLEOTIDE SEQUENCE [LARGE SCALE GENOMIC DNA]</scope>
    <source>
        <strain evidence="2 3">BS2775</strain>
    </source>
</reference>
<dbReference type="AlphaFoldDB" id="A0A1H2HLH8"/>
<keyword evidence="1" id="KW-0732">Signal</keyword>
<accession>A0A1H2HLH8</accession>
<gene>
    <name evidence="2" type="ORF">SAMN04490197_4942</name>
</gene>
<proteinExistence type="predicted"/>
<keyword evidence="3" id="KW-1185">Reference proteome</keyword>
<feature type="signal peptide" evidence="1">
    <location>
        <begin position="1"/>
        <end position="22"/>
    </location>
</feature>
<dbReference type="InterPro" id="IPR010546">
    <property type="entry name" value="DUF1120"/>
</dbReference>
<evidence type="ECO:0000313" key="3">
    <source>
        <dbReference type="Proteomes" id="UP000183653"/>
    </source>
</evidence>